<feature type="domain" description="Methylmalonyl-CoA mutase alpha/beta chain catalytic" evidence="3">
    <location>
        <begin position="165"/>
        <end position="230"/>
    </location>
</feature>
<sequence>MAYAGRRPPTPLGDAGGGTAEESNARLRGLVAEGVTGLSLRFDRPTRLGQDSDAPAARGEIGRGGVAVDSLDDMRVLCAGVPLDEVAVSLTADTPAAPLLLLYQLVAEERGIRPGRLTGTLHRDLPRPSSRLTADLAGYRAAELPRWTADPLVTRPRPAEPSCPADPAAEARQLERLAKHRAWRDDERVDAHLTGLRAAAEGPANVLYPMKEALAAGATLGEVCAVLRPLTGGER</sequence>
<organism evidence="4 5">
    <name type="scientific">Streptomyces pyxinicus</name>
    <dbReference type="NCBI Taxonomy" id="2970331"/>
    <lineage>
        <taxon>Bacteria</taxon>
        <taxon>Bacillati</taxon>
        <taxon>Actinomycetota</taxon>
        <taxon>Actinomycetes</taxon>
        <taxon>Kitasatosporales</taxon>
        <taxon>Streptomycetaceae</taxon>
        <taxon>Streptomyces</taxon>
    </lineage>
</organism>
<dbReference type="Pfam" id="PF01642">
    <property type="entry name" value="MM_CoA_mutase"/>
    <property type="match status" value="2"/>
</dbReference>
<evidence type="ECO:0000259" key="3">
    <source>
        <dbReference type="Pfam" id="PF01642"/>
    </source>
</evidence>
<proteinExistence type="predicted"/>
<accession>A0ABT2B3G9</accession>
<reference evidence="4 5" key="1">
    <citation type="submission" date="2022-08" db="EMBL/GenBank/DDBJ databases">
        <authorList>
            <person name="Somphong A."/>
            <person name="Phongsopitanun W."/>
        </authorList>
    </citation>
    <scope>NUCLEOTIDE SEQUENCE [LARGE SCALE GENOMIC DNA]</scope>
    <source>
        <strain evidence="4 5">LP11</strain>
    </source>
</reference>
<dbReference type="Gene3D" id="3.20.20.240">
    <property type="entry name" value="Methylmalonyl-CoA mutase"/>
    <property type="match status" value="2"/>
</dbReference>
<evidence type="ECO:0000313" key="5">
    <source>
        <dbReference type="Proteomes" id="UP001205612"/>
    </source>
</evidence>
<feature type="region of interest" description="Disordered" evidence="2">
    <location>
        <begin position="1"/>
        <end position="23"/>
    </location>
</feature>
<dbReference type="PANTHER" id="PTHR48101:SF1">
    <property type="entry name" value="METHYLMALONYL-COA MUTASE, LARGE SUBUNIT"/>
    <property type="match status" value="1"/>
</dbReference>
<evidence type="ECO:0000256" key="1">
    <source>
        <dbReference type="ARBA" id="ARBA00011870"/>
    </source>
</evidence>
<protein>
    <submittedName>
        <fullName evidence="4">Methylmalonyl-CoA mutase family protein</fullName>
    </submittedName>
</protein>
<dbReference type="EMBL" id="JANUGP010000012">
    <property type="protein sequence ID" value="MCS0603069.1"/>
    <property type="molecule type" value="Genomic_DNA"/>
</dbReference>
<name>A0ABT2B3G9_9ACTN</name>
<comment type="subunit">
    <text evidence="1">Heterodimer of an alpha and a beta chain.</text>
</comment>
<dbReference type="PANTHER" id="PTHR48101">
    <property type="entry name" value="METHYLMALONYL-COA MUTASE, MITOCHONDRIAL-RELATED"/>
    <property type="match status" value="1"/>
</dbReference>
<evidence type="ECO:0000313" key="4">
    <source>
        <dbReference type="EMBL" id="MCS0603069.1"/>
    </source>
</evidence>
<dbReference type="Proteomes" id="UP001205612">
    <property type="component" value="Unassembled WGS sequence"/>
</dbReference>
<feature type="domain" description="Methylmalonyl-CoA mutase alpha/beta chain catalytic" evidence="3">
    <location>
        <begin position="15"/>
        <end position="125"/>
    </location>
</feature>
<dbReference type="SUPFAM" id="SSF51703">
    <property type="entry name" value="Cobalamin (vitamin B12)-dependent enzymes"/>
    <property type="match status" value="2"/>
</dbReference>
<dbReference type="InterPro" id="IPR006099">
    <property type="entry name" value="MeMalonylCoA_mutase_a/b_cat"/>
</dbReference>
<keyword evidence="5" id="KW-1185">Reference proteome</keyword>
<evidence type="ECO:0000256" key="2">
    <source>
        <dbReference type="SAM" id="MobiDB-lite"/>
    </source>
</evidence>
<dbReference type="InterPro" id="IPR016176">
    <property type="entry name" value="Cbl-dep_enz_cat"/>
</dbReference>
<gene>
    <name evidence="4" type="ORF">NX794_17895</name>
</gene>
<comment type="caution">
    <text evidence="4">The sequence shown here is derived from an EMBL/GenBank/DDBJ whole genome shotgun (WGS) entry which is preliminary data.</text>
</comment>